<gene>
    <name evidence="4" type="ORF">PsYK624_104560</name>
</gene>
<dbReference type="InterPro" id="IPR019775">
    <property type="entry name" value="WD40_repeat_CS"/>
</dbReference>
<dbReference type="InterPro" id="IPR015943">
    <property type="entry name" value="WD40/YVTN_repeat-like_dom_sf"/>
</dbReference>
<comment type="caution">
    <text evidence="4">The sequence shown here is derived from an EMBL/GenBank/DDBJ whole genome shotgun (WGS) entry which is preliminary data.</text>
</comment>
<dbReference type="InterPro" id="IPR001680">
    <property type="entry name" value="WD40_rpt"/>
</dbReference>
<proteinExistence type="predicted"/>
<dbReference type="OrthoDB" id="538223at2759"/>
<reference evidence="4 5" key="1">
    <citation type="submission" date="2021-08" db="EMBL/GenBank/DDBJ databases">
        <title>Draft Genome Sequence of Phanerochaete sordida strain YK-624.</title>
        <authorList>
            <person name="Mori T."/>
            <person name="Dohra H."/>
            <person name="Suzuki T."/>
            <person name="Kawagishi H."/>
            <person name="Hirai H."/>
        </authorList>
    </citation>
    <scope>NUCLEOTIDE SEQUENCE [LARGE SCALE GENOMIC DNA]</scope>
    <source>
        <strain evidence="4 5">YK-624</strain>
    </source>
</reference>
<protein>
    <submittedName>
        <fullName evidence="4">WD40 repeat domain-containing protein</fullName>
    </submittedName>
</protein>
<evidence type="ECO:0000256" key="1">
    <source>
        <dbReference type="ARBA" id="ARBA00022574"/>
    </source>
</evidence>
<evidence type="ECO:0000256" key="3">
    <source>
        <dbReference type="PROSITE-ProRule" id="PRU00221"/>
    </source>
</evidence>
<dbReference type="SMART" id="SM00320">
    <property type="entry name" value="WD40"/>
    <property type="match status" value="3"/>
</dbReference>
<accession>A0A9P3LHM2</accession>
<dbReference type="Gene3D" id="2.130.10.10">
    <property type="entry name" value="YVTN repeat-like/Quinoprotein amine dehydrogenase"/>
    <property type="match status" value="2"/>
</dbReference>
<organism evidence="4 5">
    <name type="scientific">Phanerochaete sordida</name>
    <dbReference type="NCBI Taxonomy" id="48140"/>
    <lineage>
        <taxon>Eukaryota</taxon>
        <taxon>Fungi</taxon>
        <taxon>Dikarya</taxon>
        <taxon>Basidiomycota</taxon>
        <taxon>Agaricomycotina</taxon>
        <taxon>Agaricomycetes</taxon>
        <taxon>Polyporales</taxon>
        <taxon>Phanerochaetaceae</taxon>
        <taxon>Phanerochaete</taxon>
    </lineage>
</organism>
<keyword evidence="1 3" id="KW-0853">WD repeat</keyword>
<dbReference type="EMBL" id="BPQB01000039">
    <property type="protein sequence ID" value="GJE94287.1"/>
    <property type="molecule type" value="Genomic_DNA"/>
</dbReference>
<dbReference type="PANTHER" id="PTHR19848">
    <property type="entry name" value="WD40 REPEAT PROTEIN"/>
    <property type="match status" value="1"/>
</dbReference>
<dbReference type="SUPFAM" id="SSF82171">
    <property type="entry name" value="DPP6 N-terminal domain-like"/>
    <property type="match status" value="1"/>
</dbReference>
<name>A0A9P3LHM2_9APHY</name>
<dbReference type="PROSITE" id="PS50082">
    <property type="entry name" value="WD_REPEATS_2"/>
    <property type="match status" value="1"/>
</dbReference>
<dbReference type="PROSITE" id="PS00678">
    <property type="entry name" value="WD_REPEATS_1"/>
    <property type="match status" value="1"/>
</dbReference>
<sequence length="783" mass="85219">MFTIYRPSDSEAAHKIYPSCLSRVGFGYALWHPEPHSTGEPQIGDVGYVREGAFVRLFNVNISASQHQVTSWTPKFEITSPLPLKVFQTDKRHAPIGPGRFPSRGVEEVEIHGELTGGVPSGGSATLSASYGCKEIHGALLVLKSHAFAESLYDNRELETYIVREHGNWHAYARDYVGHRVEPKDIVLVSGWVKAPADWATAAFSNSNVMRQLSIGEQFAQFVGLSLSRLRTRAYSGPPMERRGARYPNTAGPGEPPNQCIFVKRYKIKKRAGIVRVILAGSGHDNLRTGDRDDRADSGPRLLNVATPTEEGGLFSKAQVTEMDPLDILLEYILEVSEAQSAIARDEDLESILGGDVCPIDLSTYLRWRQPPVSVDDAYGRISLQNLLYRDHERLLNPRITASDLVRWPHITMKGSADVRSGTVELPMDGKKGKLELSNFVFLQFSNNAGNAGPRRCLAISLDGSLMAAESWTSQHIVIWRTSDGLMVDSLPLQGPTSRVTAICFSPDARLAFGTPDNILSVCDVIPGASRARFEGHKSHITTVTFSPRDDRLASCSSDGEVILWDLSSGSPSYRFVGQPPMSQLVFDPQGLQLAAVFRSQVVVFRIRAQISKQATIPFTATQIRATASFSPSGDRIALAYGASAGIYTTSTAPRALGVGENGKTTTFAVFSPDGRAIASISGEGGAKRAMVKDTSTGDVKLKIPCVGDVVEFSPDGRFVAVPYGRTIVVHSAQSGERIALLKDMSDQDVTDLRFLSDSRRLLFVGATGPIGIVNVADTLRVR</sequence>
<evidence type="ECO:0000313" key="4">
    <source>
        <dbReference type="EMBL" id="GJE94287.1"/>
    </source>
</evidence>
<feature type="repeat" description="WD" evidence="3">
    <location>
        <begin position="534"/>
        <end position="575"/>
    </location>
</feature>
<keyword evidence="5" id="KW-1185">Reference proteome</keyword>
<dbReference type="AlphaFoldDB" id="A0A9P3LHM2"/>
<dbReference type="PROSITE" id="PS50294">
    <property type="entry name" value="WD_REPEATS_REGION"/>
    <property type="match status" value="1"/>
</dbReference>
<keyword evidence="2" id="KW-0677">Repeat</keyword>
<dbReference type="PANTHER" id="PTHR19848:SF8">
    <property type="entry name" value="F-BOX AND WD REPEAT DOMAIN CONTAINING 7"/>
    <property type="match status" value="1"/>
</dbReference>
<evidence type="ECO:0000313" key="5">
    <source>
        <dbReference type="Proteomes" id="UP000703269"/>
    </source>
</evidence>
<dbReference type="Pfam" id="PF00400">
    <property type="entry name" value="WD40"/>
    <property type="match status" value="1"/>
</dbReference>
<dbReference type="Proteomes" id="UP000703269">
    <property type="component" value="Unassembled WGS sequence"/>
</dbReference>
<evidence type="ECO:0000256" key="2">
    <source>
        <dbReference type="ARBA" id="ARBA00022737"/>
    </source>
</evidence>